<gene>
    <name evidence="2" type="ORF">Psuf_002620</name>
</gene>
<feature type="compositionally biased region" description="Polar residues" evidence="1">
    <location>
        <begin position="103"/>
        <end position="112"/>
    </location>
</feature>
<feature type="compositionally biased region" description="Basic and acidic residues" evidence="1">
    <location>
        <begin position="15"/>
        <end position="26"/>
    </location>
</feature>
<evidence type="ECO:0000313" key="2">
    <source>
        <dbReference type="EMBL" id="BCB82949.1"/>
    </source>
</evidence>
<evidence type="ECO:0000313" key="3">
    <source>
        <dbReference type="Proteomes" id="UP000503011"/>
    </source>
</evidence>
<reference evidence="2 3" key="1">
    <citation type="submission" date="2020-03" db="EMBL/GenBank/DDBJ databases">
        <title>Whole genome shotgun sequence of Phytohabitans suffuscus NBRC 105367.</title>
        <authorList>
            <person name="Komaki H."/>
            <person name="Tamura T."/>
        </authorList>
    </citation>
    <scope>NUCLEOTIDE SEQUENCE [LARGE SCALE GENOMIC DNA]</scope>
    <source>
        <strain evidence="2 3">NBRC 105367</strain>
    </source>
</reference>
<dbReference type="EMBL" id="AP022871">
    <property type="protein sequence ID" value="BCB82949.1"/>
    <property type="molecule type" value="Genomic_DNA"/>
</dbReference>
<feature type="compositionally biased region" description="Basic and acidic residues" evidence="1">
    <location>
        <begin position="50"/>
        <end position="62"/>
    </location>
</feature>
<dbReference type="Proteomes" id="UP000503011">
    <property type="component" value="Chromosome"/>
</dbReference>
<keyword evidence="3" id="KW-1185">Reference proteome</keyword>
<proteinExistence type="predicted"/>
<accession>A0A6F8YA91</accession>
<name>A0A6F8YA91_9ACTN</name>
<feature type="compositionally biased region" description="Polar residues" evidence="1">
    <location>
        <begin position="1"/>
        <end position="12"/>
    </location>
</feature>
<feature type="region of interest" description="Disordered" evidence="1">
    <location>
        <begin position="1"/>
        <end position="112"/>
    </location>
</feature>
<reference evidence="2 3" key="2">
    <citation type="submission" date="2020-03" db="EMBL/GenBank/DDBJ databases">
        <authorList>
            <person name="Ichikawa N."/>
            <person name="Kimura A."/>
            <person name="Kitahashi Y."/>
            <person name="Uohara A."/>
        </authorList>
    </citation>
    <scope>NUCLEOTIDE SEQUENCE [LARGE SCALE GENOMIC DNA]</scope>
    <source>
        <strain evidence="2 3">NBRC 105367</strain>
    </source>
</reference>
<organism evidence="2 3">
    <name type="scientific">Phytohabitans suffuscus</name>
    <dbReference type="NCBI Taxonomy" id="624315"/>
    <lineage>
        <taxon>Bacteria</taxon>
        <taxon>Bacillati</taxon>
        <taxon>Actinomycetota</taxon>
        <taxon>Actinomycetes</taxon>
        <taxon>Micromonosporales</taxon>
        <taxon>Micromonosporaceae</taxon>
    </lineage>
</organism>
<evidence type="ECO:0000256" key="1">
    <source>
        <dbReference type="SAM" id="MobiDB-lite"/>
    </source>
</evidence>
<dbReference type="AlphaFoldDB" id="A0A6F8YA91"/>
<sequence length="112" mass="11720">MPAVSRSKQAQAGSERGDQREVEDRAGGGSLDQVVGPRRCREPGVWQGQADRRQDRHGHLPEADAGQAELDRVDEAGRVAVAGAQPAGDGGAERHGGGHGAEQQPSGARQRP</sequence>
<dbReference type="KEGG" id="psuu:Psuf_002620"/>
<protein>
    <submittedName>
        <fullName evidence="2">Uncharacterized protein</fullName>
    </submittedName>
</protein>